<keyword evidence="3 5" id="KW-1133">Transmembrane helix</keyword>
<dbReference type="AlphaFoldDB" id="A0A1W1IB17"/>
<dbReference type="Proteomes" id="UP000192042">
    <property type="component" value="Chromosome I"/>
</dbReference>
<protein>
    <submittedName>
        <fullName evidence="7">Putative O-antigen polymerase</fullName>
    </submittedName>
</protein>
<feature type="transmembrane region" description="Helical" evidence="5">
    <location>
        <begin position="180"/>
        <end position="198"/>
    </location>
</feature>
<feature type="transmembrane region" description="Helical" evidence="5">
    <location>
        <begin position="124"/>
        <end position="142"/>
    </location>
</feature>
<evidence type="ECO:0000313" key="7">
    <source>
        <dbReference type="EMBL" id="SLM50192.1"/>
    </source>
</evidence>
<feature type="transmembrane region" description="Helical" evidence="5">
    <location>
        <begin position="337"/>
        <end position="358"/>
    </location>
</feature>
<feature type="transmembrane region" description="Helical" evidence="5">
    <location>
        <begin position="154"/>
        <end position="174"/>
    </location>
</feature>
<feature type="transmembrane region" description="Helical" evidence="5">
    <location>
        <begin position="94"/>
        <end position="112"/>
    </location>
</feature>
<evidence type="ECO:0000256" key="1">
    <source>
        <dbReference type="ARBA" id="ARBA00004141"/>
    </source>
</evidence>
<dbReference type="KEGG" id="nja:NSJP_4025"/>
<evidence type="ECO:0000256" key="4">
    <source>
        <dbReference type="ARBA" id="ARBA00023136"/>
    </source>
</evidence>
<dbReference type="PANTHER" id="PTHR37422:SF13">
    <property type="entry name" value="LIPOPOLYSACCHARIDE BIOSYNTHESIS PROTEIN PA4999-RELATED"/>
    <property type="match status" value="1"/>
</dbReference>
<keyword evidence="4 5" id="KW-0472">Membrane</keyword>
<keyword evidence="2 5" id="KW-0812">Transmembrane</keyword>
<feature type="transmembrane region" description="Helical" evidence="5">
    <location>
        <begin position="210"/>
        <end position="233"/>
    </location>
</feature>
<accession>A0A1W1IB17</accession>
<reference evidence="7 8" key="1">
    <citation type="submission" date="2017-03" db="EMBL/GenBank/DDBJ databases">
        <authorList>
            <person name="Afonso C.L."/>
            <person name="Miller P.J."/>
            <person name="Scott M.A."/>
            <person name="Spackman E."/>
            <person name="Goraichik I."/>
            <person name="Dimitrov K.M."/>
            <person name="Suarez D.L."/>
            <person name="Swayne D.E."/>
        </authorList>
    </citation>
    <scope>NUCLEOTIDE SEQUENCE [LARGE SCALE GENOMIC DNA]</scope>
    <source>
        <strain evidence="7">Genome sequencing of Nitrospira japonica strain NJ11</strain>
    </source>
</reference>
<sequence length="462" mass="50868">MSGTLLAYGPDGFRESASATAWRPPAAFPRGSVAKAPDSKVGFYLVVLYMLFEFGRPQDILPGIKGIPFGTGISALILLKVLQSGKLNFSRLQTRLWIPLFVVMAIHVPLAVNNFWALMTFKDMFLLFCVYLGVITFVDTVGKMMTLMKFWMAIHVLLAAMGIAKGGIGIGAWMADENDFCMVMNMAAPFGYFLMFSANNMAQKLKYLGCLGAFLLAAMASLSRGGFIGLASVGSYCWYRSPKKMNALVVLLVAIVFMVLLAPETYWDEIASSTSDETIDKGTGAERLYTWGIGMEMFLHNPIIGIGQSNFPWTFDSYQEGRTFQGRSIAGRQAHSAWVTLIAELGIAGIVIIGMMLLQCYRDLKLVRTRFAPPNSRLKHGVTVHPGEDVRVYFARAMEGSLIGFIVSGVFISILWYPSLWIMMSFVVALRNIADNDQGAQVAPPDPVPVSRRLPFLTTARG</sequence>
<evidence type="ECO:0000313" key="8">
    <source>
        <dbReference type="Proteomes" id="UP000192042"/>
    </source>
</evidence>
<organism evidence="7 8">
    <name type="scientific">Nitrospira japonica</name>
    <dbReference type="NCBI Taxonomy" id="1325564"/>
    <lineage>
        <taxon>Bacteria</taxon>
        <taxon>Pseudomonadati</taxon>
        <taxon>Nitrospirota</taxon>
        <taxon>Nitrospiria</taxon>
        <taxon>Nitrospirales</taxon>
        <taxon>Nitrospiraceae</taxon>
        <taxon>Nitrospira</taxon>
    </lineage>
</organism>
<dbReference type="InterPro" id="IPR051533">
    <property type="entry name" value="WaaL-like"/>
</dbReference>
<keyword evidence="8" id="KW-1185">Reference proteome</keyword>
<name>A0A1W1IB17_9BACT</name>
<evidence type="ECO:0000256" key="3">
    <source>
        <dbReference type="ARBA" id="ARBA00022989"/>
    </source>
</evidence>
<dbReference type="Pfam" id="PF04932">
    <property type="entry name" value="Wzy_C"/>
    <property type="match status" value="1"/>
</dbReference>
<dbReference type="PANTHER" id="PTHR37422">
    <property type="entry name" value="TEICHURONIC ACID BIOSYNTHESIS PROTEIN TUAE"/>
    <property type="match status" value="1"/>
</dbReference>
<dbReference type="STRING" id="1325564.NSJP_4025"/>
<feature type="domain" description="O-antigen ligase-related" evidence="6">
    <location>
        <begin position="213"/>
        <end position="353"/>
    </location>
</feature>
<gene>
    <name evidence="7" type="ORF">NSJP_4025</name>
</gene>
<evidence type="ECO:0000259" key="6">
    <source>
        <dbReference type="Pfam" id="PF04932"/>
    </source>
</evidence>
<feature type="transmembrane region" description="Helical" evidence="5">
    <location>
        <begin position="245"/>
        <end position="262"/>
    </location>
</feature>
<dbReference type="EMBL" id="LT828648">
    <property type="protein sequence ID" value="SLM50192.1"/>
    <property type="molecule type" value="Genomic_DNA"/>
</dbReference>
<dbReference type="OrthoDB" id="9772644at2"/>
<dbReference type="InterPro" id="IPR007016">
    <property type="entry name" value="O-antigen_ligase-rel_domated"/>
</dbReference>
<evidence type="ECO:0000256" key="5">
    <source>
        <dbReference type="SAM" id="Phobius"/>
    </source>
</evidence>
<proteinExistence type="predicted"/>
<dbReference type="GO" id="GO:0016020">
    <property type="term" value="C:membrane"/>
    <property type="evidence" value="ECO:0007669"/>
    <property type="project" value="UniProtKB-SubCell"/>
</dbReference>
<feature type="transmembrane region" description="Helical" evidence="5">
    <location>
        <begin position="402"/>
        <end position="423"/>
    </location>
</feature>
<comment type="subcellular location">
    <subcellularLocation>
        <location evidence="1">Membrane</location>
        <topology evidence="1">Multi-pass membrane protein</topology>
    </subcellularLocation>
</comment>
<evidence type="ECO:0000256" key="2">
    <source>
        <dbReference type="ARBA" id="ARBA00022692"/>
    </source>
</evidence>